<protein>
    <submittedName>
        <fullName evidence="2">Putative secreted protein</fullName>
    </submittedName>
</protein>
<evidence type="ECO:0000313" key="2">
    <source>
        <dbReference type="EMBL" id="MBW48868.1"/>
    </source>
</evidence>
<proteinExistence type="predicted"/>
<name>A0A2M4B7T6_9DIPT</name>
<feature type="region of interest" description="Disordered" evidence="1">
    <location>
        <begin position="69"/>
        <end position="88"/>
    </location>
</feature>
<feature type="compositionally biased region" description="Basic residues" evidence="1">
    <location>
        <begin position="78"/>
        <end position="88"/>
    </location>
</feature>
<sequence length="88" mass="10228">MRLSHFLFPAFPPPAHLSFSLFLYLSRSWLHASAKGEAEGAKSSKAGDRELWPRLAHRWRIAKQHTRFTNRPLDQCRPRGRANRHPKA</sequence>
<reference evidence="2" key="1">
    <citation type="submission" date="2018-01" db="EMBL/GenBank/DDBJ databases">
        <title>An insight into the sialome of Amazonian anophelines.</title>
        <authorList>
            <person name="Ribeiro J.M."/>
            <person name="Scarpassa V."/>
            <person name="Calvo E."/>
        </authorList>
    </citation>
    <scope>NUCLEOTIDE SEQUENCE</scope>
    <source>
        <tissue evidence="2">Salivary glands</tissue>
    </source>
</reference>
<dbReference type="EMBL" id="GGFK01015547">
    <property type="protein sequence ID" value="MBW48868.1"/>
    <property type="molecule type" value="Transcribed_RNA"/>
</dbReference>
<dbReference type="AlphaFoldDB" id="A0A2M4B7T6"/>
<organism evidence="2">
    <name type="scientific">Anopheles triannulatus</name>
    <dbReference type="NCBI Taxonomy" id="58253"/>
    <lineage>
        <taxon>Eukaryota</taxon>
        <taxon>Metazoa</taxon>
        <taxon>Ecdysozoa</taxon>
        <taxon>Arthropoda</taxon>
        <taxon>Hexapoda</taxon>
        <taxon>Insecta</taxon>
        <taxon>Pterygota</taxon>
        <taxon>Neoptera</taxon>
        <taxon>Endopterygota</taxon>
        <taxon>Diptera</taxon>
        <taxon>Nematocera</taxon>
        <taxon>Culicoidea</taxon>
        <taxon>Culicidae</taxon>
        <taxon>Anophelinae</taxon>
        <taxon>Anopheles</taxon>
    </lineage>
</organism>
<accession>A0A2M4B7T6</accession>
<evidence type="ECO:0000256" key="1">
    <source>
        <dbReference type="SAM" id="MobiDB-lite"/>
    </source>
</evidence>